<feature type="transmembrane region" description="Helical" evidence="1">
    <location>
        <begin position="69"/>
        <end position="87"/>
    </location>
</feature>
<dbReference type="Pfam" id="PF14256">
    <property type="entry name" value="YwiC"/>
    <property type="match status" value="1"/>
</dbReference>
<dbReference type="EMBL" id="JAACAK010000022">
    <property type="protein sequence ID" value="NIR74064.1"/>
    <property type="molecule type" value="Genomic_DNA"/>
</dbReference>
<feature type="transmembrane region" description="Helical" evidence="1">
    <location>
        <begin position="29"/>
        <end position="49"/>
    </location>
</feature>
<feature type="transmembrane region" description="Helical" evidence="1">
    <location>
        <begin position="178"/>
        <end position="199"/>
    </location>
</feature>
<proteinExistence type="predicted"/>
<feature type="transmembrane region" description="Helical" evidence="1">
    <location>
        <begin position="146"/>
        <end position="166"/>
    </location>
</feature>
<keyword evidence="1" id="KW-1133">Transmembrane helix</keyword>
<accession>A0AAE4Z5B6</accession>
<feature type="transmembrane region" description="Helical" evidence="1">
    <location>
        <begin position="205"/>
        <end position="224"/>
    </location>
</feature>
<evidence type="ECO:0000313" key="3">
    <source>
        <dbReference type="Proteomes" id="UP000702544"/>
    </source>
</evidence>
<keyword evidence="1" id="KW-0472">Membrane</keyword>
<organism evidence="2 3">
    <name type="scientific">Candidatus Kutchimonas denitrificans</name>
    <dbReference type="NCBI Taxonomy" id="3056748"/>
    <lineage>
        <taxon>Bacteria</taxon>
        <taxon>Pseudomonadati</taxon>
        <taxon>Gemmatimonadota</taxon>
        <taxon>Gemmatimonadia</taxon>
        <taxon>Candidatus Palauibacterales</taxon>
        <taxon>Candidatus Palauibacteraceae</taxon>
        <taxon>Candidatus Kutchimonas</taxon>
    </lineage>
</organism>
<feature type="transmembrane region" description="Helical" evidence="1">
    <location>
        <begin position="93"/>
        <end position="110"/>
    </location>
</feature>
<protein>
    <submittedName>
        <fullName evidence="2">YwiC-like family protein</fullName>
    </submittedName>
</protein>
<name>A0AAE4Z5B6_9BACT</name>
<dbReference type="AlphaFoldDB" id="A0AAE4Z5B6"/>
<feature type="transmembrane region" description="Helical" evidence="1">
    <location>
        <begin position="122"/>
        <end position="140"/>
    </location>
</feature>
<evidence type="ECO:0000256" key="1">
    <source>
        <dbReference type="SAM" id="Phobius"/>
    </source>
</evidence>
<evidence type="ECO:0000313" key="2">
    <source>
        <dbReference type="EMBL" id="NIR74064.1"/>
    </source>
</evidence>
<keyword evidence="1" id="KW-0812">Transmembrane</keyword>
<dbReference type="InterPro" id="IPR025576">
    <property type="entry name" value="YwiC"/>
</dbReference>
<dbReference type="Proteomes" id="UP000702544">
    <property type="component" value="Unassembled WGS sequence"/>
</dbReference>
<comment type="caution">
    <text evidence="2">The sequence shown here is derived from an EMBL/GenBank/DDBJ whole genome shotgun (WGS) entry which is preliminary data.</text>
</comment>
<reference evidence="2 3" key="1">
    <citation type="submission" date="2020-01" db="EMBL/GenBank/DDBJ databases">
        <title>Genomes assembled from Gulf of Kutch pelagic sediment metagenomes.</title>
        <authorList>
            <person name="Chandrashekar M."/>
            <person name="Mahajan M.S."/>
            <person name="Dave K.J."/>
            <person name="Vatsa P."/>
            <person name="Nathani N.M."/>
        </authorList>
    </citation>
    <scope>NUCLEOTIDE SEQUENCE [LARGE SCALE GENOMIC DNA]</scope>
    <source>
        <strain evidence="2">KS3-K002</strain>
    </source>
</reference>
<feature type="transmembrane region" description="Helical" evidence="1">
    <location>
        <begin position="236"/>
        <end position="253"/>
    </location>
</feature>
<sequence length="254" mass="26207">MFPREHGAYAQIGFPLVTALALGRPGPSAVLLVLAIVAVFLLHEPLMVLIGARGGRAKREAGSTARRRAAILTVVALAAGGAGLWLAPPMARATALIPLIFGALLVPLIFSRREKTAAGELLVAWSLSTTLVPVAVAAGVQPEAALTAAGVWAIAFSLSTLTVRAIIARAKKRQPSGLMPVIAPSLCAAAIALALYLAARDDFPALAAIAVVPTALVALAFGLLRVHPRNLRRMGWSLVASNLAVLAALLIGLR</sequence>
<gene>
    <name evidence="2" type="ORF">GWO12_02980</name>
</gene>